<organism evidence="1 2">
    <name type="scientific">Dentipellis fragilis</name>
    <dbReference type="NCBI Taxonomy" id="205917"/>
    <lineage>
        <taxon>Eukaryota</taxon>
        <taxon>Fungi</taxon>
        <taxon>Dikarya</taxon>
        <taxon>Basidiomycota</taxon>
        <taxon>Agaricomycotina</taxon>
        <taxon>Agaricomycetes</taxon>
        <taxon>Russulales</taxon>
        <taxon>Hericiaceae</taxon>
        <taxon>Dentipellis</taxon>
    </lineage>
</organism>
<dbReference type="AlphaFoldDB" id="A0A4Y9YXY7"/>
<reference evidence="1 2" key="1">
    <citation type="submission" date="2019-02" db="EMBL/GenBank/DDBJ databases">
        <title>Genome sequencing of the rare red list fungi Dentipellis fragilis.</title>
        <authorList>
            <person name="Buettner E."/>
            <person name="Kellner H."/>
        </authorList>
    </citation>
    <scope>NUCLEOTIDE SEQUENCE [LARGE SCALE GENOMIC DNA]</scope>
    <source>
        <strain evidence="1 2">DSM 105465</strain>
    </source>
</reference>
<sequence>MRLHAAPSATGQSWLRISALACLGANSHQNILLTRLQPYTRPKHTHYSPSLSSASEGERKAFRAYLAASLSLFRCIGLPLQSSVHKNDWDQNIRASHRKNIAHPVKRSDNCPKLTYHLLIRIWCSCIYAQWSASCDALTALGRLLSTPFPASQDGSLLCLDICFVHLSTRLPRPSWIWSAMPPRSLVPSRLAIRYVMIGDRCDGYRGAACVVPGPVFAGELLTWWEGHRILGGPVSSHLRVLPGFKANSLTVGAALHSSALLDDYFCFL</sequence>
<name>A0A4Y9YXY7_9AGAM</name>
<dbReference type="Proteomes" id="UP000298327">
    <property type="component" value="Unassembled WGS sequence"/>
</dbReference>
<protein>
    <submittedName>
        <fullName evidence="1">Uncharacterized protein</fullName>
    </submittedName>
</protein>
<dbReference type="EMBL" id="SEOQ01000248">
    <property type="protein sequence ID" value="TFY66431.1"/>
    <property type="molecule type" value="Genomic_DNA"/>
</dbReference>
<evidence type="ECO:0000313" key="2">
    <source>
        <dbReference type="Proteomes" id="UP000298327"/>
    </source>
</evidence>
<proteinExistence type="predicted"/>
<comment type="caution">
    <text evidence="1">The sequence shown here is derived from an EMBL/GenBank/DDBJ whole genome shotgun (WGS) entry which is preliminary data.</text>
</comment>
<accession>A0A4Y9YXY7</accession>
<keyword evidence="2" id="KW-1185">Reference proteome</keyword>
<evidence type="ECO:0000313" key="1">
    <source>
        <dbReference type="EMBL" id="TFY66431.1"/>
    </source>
</evidence>
<gene>
    <name evidence="1" type="ORF">EVG20_g4656</name>
</gene>